<evidence type="ECO:0000313" key="1">
    <source>
        <dbReference type="Proteomes" id="UP000887574"/>
    </source>
</evidence>
<name>A0A915DFT4_9BILA</name>
<keyword evidence="1" id="KW-1185">Reference proteome</keyword>
<dbReference type="Proteomes" id="UP000887574">
    <property type="component" value="Unplaced"/>
</dbReference>
<dbReference type="WBParaSite" id="jg190">
    <property type="protein sequence ID" value="jg190"/>
    <property type="gene ID" value="jg190"/>
</dbReference>
<evidence type="ECO:0000313" key="2">
    <source>
        <dbReference type="WBParaSite" id="jg190"/>
    </source>
</evidence>
<reference evidence="2" key="1">
    <citation type="submission" date="2022-11" db="UniProtKB">
        <authorList>
            <consortium name="WormBaseParasite"/>
        </authorList>
    </citation>
    <scope>IDENTIFICATION</scope>
</reference>
<protein>
    <submittedName>
        <fullName evidence="2">Uncharacterized protein</fullName>
    </submittedName>
</protein>
<sequence>MYWDKKKQMKAFLTRRRQKYPCDLKGVISPFRIYAPGLIDDVLVGDQMTSLLKILSMSGKPREVVERIYDSVLLSKVQSQELREISIKVRNMEGRLCLSSKESSW</sequence>
<proteinExistence type="predicted"/>
<dbReference type="AlphaFoldDB" id="A0A915DFT4"/>
<organism evidence="1 2">
    <name type="scientific">Ditylenchus dipsaci</name>
    <dbReference type="NCBI Taxonomy" id="166011"/>
    <lineage>
        <taxon>Eukaryota</taxon>
        <taxon>Metazoa</taxon>
        <taxon>Ecdysozoa</taxon>
        <taxon>Nematoda</taxon>
        <taxon>Chromadorea</taxon>
        <taxon>Rhabditida</taxon>
        <taxon>Tylenchina</taxon>
        <taxon>Tylenchomorpha</taxon>
        <taxon>Sphaerularioidea</taxon>
        <taxon>Anguinidae</taxon>
        <taxon>Anguininae</taxon>
        <taxon>Ditylenchus</taxon>
    </lineage>
</organism>
<accession>A0A915DFT4</accession>